<dbReference type="Proteomes" id="UP000414233">
    <property type="component" value="Unassembled WGS sequence"/>
</dbReference>
<dbReference type="GO" id="GO:0016787">
    <property type="term" value="F:hydrolase activity"/>
    <property type="evidence" value="ECO:0007669"/>
    <property type="project" value="InterPro"/>
</dbReference>
<keyword evidence="3" id="KW-1185">Reference proteome</keyword>
<dbReference type="InterPro" id="IPR051049">
    <property type="entry name" value="Dienelactone_hydrolase-like"/>
</dbReference>
<proteinExistence type="predicted"/>
<dbReference type="PANTHER" id="PTHR46623:SF6">
    <property type="entry name" value="ALPHA_BETA-HYDROLASES SUPERFAMILY PROTEIN"/>
    <property type="match status" value="1"/>
</dbReference>
<organism evidence="2 3">
    <name type="scientific">Pandoraea terrae</name>
    <dbReference type="NCBI Taxonomy" id="1537710"/>
    <lineage>
        <taxon>Bacteria</taxon>
        <taxon>Pseudomonadati</taxon>
        <taxon>Pseudomonadota</taxon>
        <taxon>Betaproteobacteria</taxon>
        <taxon>Burkholderiales</taxon>
        <taxon>Burkholderiaceae</taxon>
        <taxon>Pandoraea</taxon>
    </lineage>
</organism>
<evidence type="ECO:0000313" key="3">
    <source>
        <dbReference type="Proteomes" id="UP000414233"/>
    </source>
</evidence>
<dbReference type="EMBL" id="CABPRZ010000019">
    <property type="protein sequence ID" value="VVE38836.1"/>
    <property type="molecule type" value="Genomic_DNA"/>
</dbReference>
<reference evidence="2 3" key="1">
    <citation type="submission" date="2019-08" db="EMBL/GenBank/DDBJ databases">
        <authorList>
            <person name="Peeters C."/>
        </authorList>
    </citation>
    <scope>NUCLEOTIDE SEQUENCE [LARGE SCALE GENOMIC DNA]</scope>
    <source>
        <strain evidence="2 3">LMG 30175</strain>
    </source>
</reference>
<dbReference type="PROSITE" id="PS51318">
    <property type="entry name" value="TAT"/>
    <property type="match status" value="1"/>
</dbReference>
<evidence type="ECO:0000259" key="1">
    <source>
        <dbReference type="Pfam" id="PF01738"/>
    </source>
</evidence>
<accession>A0A5E4XR79</accession>
<gene>
    <name evidence="2" type="ORF">PTE30175_03951</name>
</gene>
<dbReference type="InterPro" id="IPR002925">
    <property type="entry name" value="Dienelactn_hydro"/>
</dbReference>
<name>A0A5E4XR79_9BURK</name>
<dbReference type="Gene3D" id="3.40.50.1820">
    <property type="entry name" value="alpha/beta hydrolase"/>
    <property type="match status" value="1"/>
</dbReference>
<dbReference type="Pfam" id="PF01738">
    <property type="entry name" value="DLH"/>
    <property type="match status" value="1"/>
</dbReference>
<dbReference type="PANTHER" id="PTHR46623">
    <property type="entry name" value="CARBOXYMETHYLENEBUTENOLIDASE-RELATED"/>
    <property type="match status" value="1"/>
</dbReference>
<evidence type="ECO:0000313" key="2">
    <source>
        <dbReference type="EMBL" id="VVE38836.1"/>
    </source>
</evidence>
<dbReference type="InterPro" id="IPR006311">
    <property type="entry name" value="TAT_signal"/>
</dbReference>
<dbReference type="OrthoDB" id="9787933at2"/>
<feature type="domain" description="Dienelactone hydrolase" evidence="1">
    <location>
        <begin position="64"/>
        <end position="288"/>
    </location>
</feature>
<dbReference type="SUPFAM" id="SSF53474">
    <property type="entry name" value="alpha/beta-Hydrolases"/>
    <property type="match status" value="1"/>
</dbReference>
<protein>
    <submittedName>
        <fullName evidence="2">Carboxymethylenebutenolidase</fullName>
    </submittedName>
</protein>
<sequence>MPFMDIDSLVPEVAPKNRRTFLKTALGSAFAAAVLPVSAETIATDTQGIDAGETLLDANGAKLPVYHAKPAGKTHLPTILVVHEVFGVHQHIADVCRRFAKLGYFALAPDLFARAGDPQSYGTIAEIQRNVVAKTPDAQALSDLDVTAGWAAANGGDPNRLGITGFCWGGRIAWLYDAHNPHLKAAVAWYGRIIGDPSPNSPQNPIDIAGKLNGPLLGLYGGKDTGIPVATVEQARAALAKGTAASRASELVVYPDAGHAFFADYRPSYVEADARDGWQGLQAWFKQHGVI</sequence>
<dbReference type="AlphaFoldDB" id="A0A5E4XR79"/>
<dbReference type="InterPro" id="IPR029058">
    <property type="entry name" value="AB_hydrolase_fold"/>
</dbReference>
<dbReference type="RefSeq" id="WP_150698758.1">
    <property type="nucleotide sequence ID" value="NZ_CABPRZ010000019.1"/>
</dbReference>